<dbReference type="EMBL" id="ML121570">
    <property type="protein sequence ID" value="RPB20531.1"/>
    <property type="molecule type" value="Genomic_DNA"/>
</dbReference>
<evidence type="ECO:0000256" key="1">
    <source>
        <dbReference type="SAM" id="MobiDB-lite"/>
    </source>
</evidence>
<protein>
    <submittedName>
        <fullName evidence="3">Uncharacterized protein</fullName>
    </submittedName>
</protein>
<organism evidence="3 4">
    <name type="scientific">Terfezia boudieri ATCC MYA-4762</name>
    <dbReference type="NCBI Taxonomy" id="1051890"/>
    <lineage>
        <taxon>Eukaryota</taxon>
        <taxon>Fungi</taxon>
        <taxon>Dikarya</taxon>
        <taxon>Ascomycota</taxon>
        <taxon>Pezizomycotina</taxon>
        <taxon>Pezizomycetes</taxon>
        <taxon>Pezizales</taxon>
        <taxon>Pezizaceae</taxon>
        <taxon>Terfezia</taxon>
    </lineage>
</organism>
<evidence type="ECO:0000313" key="4">
    <source>
        <dbReference type="Proteomes" id="UP000267821"/>
    </source>
</evidence>
<feature type="chain" id="PRO_5018040505" evidence="2">
    <location>
        <begin position="22"/>
        <end position="287"/>
    </location>
</feature>
<name>A0A3N4LIQ9_9PEZI</name>
<dbReference type="Proteomes" id="UP000267821">
    <property type="component" value="Unassembled WGS sequence"/>
</dbReference>
<keyword evidence="4" id="KW-1185">Reference proteome</keyword>
<feature type="region of interest" description="Disordered" evidence="1">
    <location>
        <begin position="256"/>
        <end position="287"/>
    </location>
</feature>
<proteinExistence type="predicted"/>
<gene>
    <name evidence="3" type="ORF">L211DRAFT_870602</name>
</gene>
<accession>A0A3N4LIQ9</accession>
<dbReference type="OrthoDB" id="5304592at2759"/>
<evidence type="ECO:0000256" key="2">
    <source>
        <dbReference type="SAM" id="SignalP"/>
    </source>
</evidence>
<evidence type="ECO:0000313" key="3">
    <source>
        <dbReference type="EMBL" id="RPB20531.1"/>
    </source>
</evidence>
<feature type="signal peptide" evidence="2">
    <location>
        <begin position="1"/>
        <end position="21"/>
    </location>
</feature>
<reference evidence="3 4" key="1">
    <citation type="journal article" date="2018" name="Nat. Ecol. Evol.">
        <title>Pezizomycetes genomes reveal the molecular basis of ectomycorrhizal truffle lifestyle.</title>
        <authorList>
            <person name="Murat C."/>
            <person name="Payen T."/>
            <person name="Noel B."/>
            <person name="Kuo A."/>
            <person name="Morin E."/>
            <person name="Chen J."/>
            <person name="Kohler A."/>
            <person name="Krizsan K."/>
            <person name="Balestrini R."/>
            <person name="Da Silva C."/>
            <person name="Montanini B."/>
            <person name="Hainaut M."/>
            <person name="Levati E."/>
            <person name="Barry K.W."/>
            <person name="Belfiori B."/>
            <person name="Cichocki N."/>
            <person name="Clum A."/>
            <person name="Dockter R.B."/>
            <person name="Fauchery L."/>
            <person name="Guy J."/>
            <person name="Iotti M."/>
            <person name="Le Tacon F."/>
            <person name="Lindquist E.A."/>
            <person name="Lipzen A."/>
            <person name="Malagnac F."/>
            <person name="Mello A."/>
            <person name="Molinier V."/>
            <person name="Miyauchi S."/>
            <person name="Poulain J."/>
            <person name="Riccioni C."/>
            <person name="Rubini A."/>
            <person name="Sitrit Y."/>
            <person name="Splivallo R."/>
            <person name="Traeger S."/>
            <person name="Wang M."/>
            <person name="Zifcakova L."/>
            <person name="Wipf D."/>
            <person name="Zambonelli A."/>
            <person name="Paolocci F."/>
            <person name="Nowrousian M."/>
            <person name="Ottonello S."/>
            <person name="Baldrian P."/>
            <person name="Spatafora J.W."/>
            <person name="Henrissat B."/>
            <person name="Nagy L.G."/>
            <person name="Aury J.M."/>
            <person name="Wincker P."/>
            <person name="Grigoriev I.V."/>
            <person name="Bonfante P."/>
            <person name="Martin F.M."/>
        </authorList>
    </citation>
    <scope>NUCLEOTIDE SEQUENCE [LARGE SCALE GENOMIC DNA]</scope>
    <source>
        <strain evidence="3 4">ATCC MYA-4762</strain>
    </source>
</reference>
<keyword evidence="2" id="KW-0732">Signal</keyword>
<sequence>MRAHPTTSLSLATVLLGAVHAAPIALPGFGGNFNLPVPGHNRNPGSLLQSGVAGAFADAFKTTNLGNSEFTCSRNGLPCGASAADLEPDTAGSIGDEDDAGIARVSKGGLGRNEFIDAAGVEHTVISGEIYNNESASFTDAAFSDEDDLEVDDDDVQFVENFQAADRSYTCTRNGVPCGQFVDGSQQELKIERTSSCTRNGVPCLEFVEGKDEAESFTINKSNDSQKTCTRNGVPCDEYERLKEMGELPDENEYRITNGGNGGRGMLDETVQRGKGKVGARPITVNN</sequence>
<dbReference type="InParanoid" id="A0A3N4LIQ9"/>
<dbReference type="AlphaFoldDB" id="A0A3N4LIQ9"/>